<dbReference type="EMBL" id="FNEJ01000014">
    <property type="protein sequence ID" value="SDI99011.1"/>
    <property type="molecule type" value="Genomic_DNA"/>
</dbReference>
<accession>A0A1G8Q2S0</accession>
<evidence type="ECO:0000313" key="2">
    <source>
        <dbReference type="EMBL" id="SDI99011.1"/>
    </source>
</evidence>
<dbReference type="STRING" id="555512.SAMN04487993_101461"/>
<dbReference type="Pfam" id="PF12697">
    <property type="entry name" value="Abhydrolase_6"/>
    <property type="match status" value="1"/>
</dbReference>
<reference evidence="2 3" key="1">
    <citation type="submission" date="2016-10" db="EMBL/GenBank/DDBJ databases">
        <authorList>
            <person name="de Groot N.N."/>
        </authorList>
    </citation>
    <scope>NUCLEOTIDE SEQUENCE [LARGE SCALE GENOMIC DNA]</scope>
    <source>
        <strain evidence="2 3">DSM 26424</strain>
    </source>
</reference>
<sequence length="242" mass="25981">MARILLIHGAAHGAWCWRDVIPALAERGHQAWAIDLPSHGQDITPAAEVTLQSYVQAIQAALDEPAVIVAHSMGGVPATQVAELAPDLVQRLIYLCAYLPEDGDSVASLRRAGPSQPLLPAILRDPGGVTFRFDPALAREKFYHDCPPTLVDRALRHLTPQPIRPQEDGVSLAGIAETVPRSYIVCAQDAAIPPDYQRAMASVLPRDEVVEMTCSHSPFLSDPDGLAAVIDRLVTADGKTAP</sequence>
<organism evidence="2 3">
    <name type="scientific">Salipiger marinus</name>
    <dbReference type="NCBI Taxonomy" id="555512"/>
    <lineage>
        <taxon>Bacteria</taxon>
        <taxon>Pseudomonadati</taxon>
        <taxon>Pseudomonadota</taxon>
        <taxon>Alphaproteobacteria</taxon>
        <taxon>Rhodobacterales</taxon>
        <taxon>Roseobacteraceae</taxon>
        <taxon>Salipiger</taxon>
    </lineage>
</organism>
<proteinExistence type="predicted"/>
<dbReference type="PANTHER" id="PTHR37017">
    <property type="entry name" value="AB HYDROLASE-1 DOMAIN-CONTAINING PROTEIN-RELATED"/>
    <property type="match status" value="1"/>
</dbReference>
<dbReference type="OrthoDB" id="9814966at2"/>
<dbReference type="InterPro" id="IPR029058">
    <property type="entry name" value="AB_hydrolase_fold"/>
</dbReference>
<keyword evidence="3" id="KW-1185">Reference proteome</keyword>
<dbReference type="InterPro" id="IPR000073">
    <property type="entry name" value="AB_hydrolase_1"/>
</dbReference>
<gene>
    <name evidence="2" type="ORF">SAMN04487993_101461</name>
</gene>
<dbReference type="RefSeq" id="WP_089848959.1">
    <property type="nucleotide sequence ID" value="NZ_FNEJ01000014.1"/>
</dbReference>
<evidence type="ECO:0000259" key="1">
    <source>
        <dbReference type="Pfam" id="PF12697"/>
    </source>
</evidence>
<name>A0A1G8Q2S0_9RHOB</name>
<dbReference type="PANTHER" id="PTHR37017:SF11">
    <property type="entry name" value="ESTERASE_LIPASE_THIOESTERASE DOMAIN-CONTAINING PROTEIN"/>
    <property type="match status" value="1"/>
</dbReference>
<dbReference type="Gene3D" id="3.40.50.1820">
    <property type="entry name" value="alpha/beta hydrolase"/>
    <property type="match status" value="1"/>
</dbReference>
<dbReference type="AlphaFoldDB" id="A0A1G8Q2S0"/>
<dbReference type="InterPro" id="IPR052897">
    <property type="entry name" value="Sec-Metab_Biosynth_Hydrolase"/>
</dbReference>
<protein>
    <submittedName>
        <fullName evidence="2">Pimeloyl-ACP methyl ester carboxylesterase</fullName>
    </submittedName>
</protein>
<dbReference type="SUPFAM" id="SSF53474">
    <property type="entry name" value="alpha/beta-Hydrolases"/>
    <property type="match status" value="1"/>
</dbReference>
<dbReference type="Proteomes" id="UP000199093">
    <property type="component" value="Unassembled WGS sequence"/>
</dbReference>
<evidence type="ECO:0000313" key="3">
    <source>
        <dbReference type="Proteomes" id="UP000199093"/>
    </source>
</evidence>
<feature type="domain" description="AB hydrolase-1" evidence="1">
    <location>
        <begin position="4"/>
        <end position="228"/>
    </location>
</feature>